<dbReference type="InParanoid" id="A0A4R6QG32"/>
<dbReference type="InterPro" id="IPR045361">
    <property type="entry name" value="CIS_tube_prot_N"/>
</dbReference>
<dbReference type="AlphaFoldDB" id="A0A4R6QG32"/>
<dbReference type="RefSeq" id="WP_133703670.1">
    <property type="nucleotide sequence ID" value="NZ_SNXS01000013.1"/>
</dbReference>
<feature type="domain" description="Contractile injection system tube protein N-terminal" evidence="1">
    <location>
        <begin position="15"/>
        <end position="146"/>
    </location>
</feature>
<dbReference type="EMBL" id="SNXS01000013">
    <property type="protein sequence ID" value="TDP61353.1"/>
    <property type="molecule type" value="Genomic_DNA"/>
</dbReference>
<accession>A0A4R6QG32</accession>
<dbReference type="Pfam" id="PF19266">
    <property type="entry name" value="CIS_tube"/>
    <property type="match status" value="1"/>
</dbReference>
<evidence type="ECO:0000313" key="3">
    <source>
        <dbReference type="Proteomes" id="UP000295361"/>
    </source>
</evidence>
<comment type="caution">
    <text evidence="2">The sequence shown here is derived from an EMBL/GenBank/DDBJ whole genome shotgun (WGS) entry which is preliminary data.</text>
</comment>
<dbReference type="Proteomes" id="UP000295361">
    <property type="component" value="Unassembled WGS sequence"/>
</dbReference>
<proteinExistence type="predicted"/>
<sequence>MSAQQLAKAELVIAGETIAVQFNPVSLQVEITNSASPQGGSGATTQVATQSSAKMNLELLFDTSSSGEDVRNKTRPLRATVRAPDQSSGTSSEAGAAFVPPHIVFQWGTFMFAGIADSYRETLDFFSADGVPLRAQVALALKEQPNEFTALERPNPRGAASANAFQVPSELQGLSGAAGVASMGGDLRAARAIAGANGEVSLRFGGAKTLSVEAGIQLREPVGFVAEGSVSVSAPALRFDASRLTTKQPGNRLATDVGAGFSIDGRALPQSPSGLRSDVGQNKPLSARLRFDA</sequence>
<evidence type="ECO:0000313" key="2">
    <source>
        <dbReference type="EMBL" id="TDP61353.1"/>
    </source>
</evidence>
<protein>
    <recommendedName>
        <fullName evidence="1">Contractile injection system tube protein N-terminal domain-containing protein</fullName>
    </recommendedName>
</protein>
<organism evidence="2 3">
    <name type="scientific">Roseateles toxinivorans</name>
    <dbReference type="NCBI Taxonomy" id="270368"/>
    <lineage>
        <taxon>Bacteria</taxon>
        <taxon>Pseudomonadati</taxon>
        <taxon>Pseudomonadota</taxon>
        <taxon>Betaproteobacteria</taxon>
        <taxon>Burkholderiales</taxon>
        <taxon>Sphaerotilaceae</taxon>
        <taxon>Roseateles</taxon>
    </lineage>
</organism>
<name>A0A4R6QG32_9BURK</name>
<keyword evidence="3" id="KW-1185">Reference proteome</keyword>
<evidence type="ECO:0000259" key="1">
    <source>
        <dbReference type="Pfam" id="PF19266"/>
    </source>
</evidence>
<reference evidence="2 3" key="1">
    <citation type="submission" date="2019-03" db="EMBL/GenBank/DDBJ databases">
        <title>Genomic Encyclopedia of Type Strains, Phase IV (KMG-IV): sequencing the most valuable type-strain genomes for metagenomic binning, comparative biology and taxonomic classification.</title>
        <authorList>
            <person name="Goeker M."/>
        </authorList>
    </citation>
    <scope>NUCLEOTIDE SEQUENCE [LARGE SCALE GENOMIC DNA]</scope>
    <source>
        <strain evidence="2 3">DSM 16998</strain>
    </source>
</reference>
<dbReference type="OrthoDB" id="5526765at2"/>
<gene>
    <name evidence="2" type="ORF">DES47_11336</name>
</gene>